<dbReference type="STRING" id="1300341.I595_636"/>
<dbReference type="EMBL" id="LDJX01000001">
    <property type="protein sequence ID" value="KPM33730.1"/>
    <property type="molecule type" value="Genomic_DNA"/>
</dbReference>
<comment type="caution">
    <text evidence="2">The sequence shown here is derived from an EMBL/GenBank/DDBJ whole genome shotgun (WGS) entry which is preliminary data.</text>
</comment>
<reference evidence="2 3" key="1">
    <citation type="submission" date="2015-09" db="EMBL/GenBank/DDBJ databases">
        <title>Genome sequence of the marine flavobacterium Croceitalea dokdonensis DOKDO 023 that contains proton- and sodium-pumping rhodopsins.</title>
        <authorList>
            <person name="Kwon S.-K."/>
            <person name="Lee H.K."/>
            <person name="Kwak M.-J."/>
            <person name="Kim J.F."/>
        </authorList>
    </citation>
    <scope>NUCLEOTIDE SEQUENCE [LARGE SCALE GENOMIC DNA]</scope>
    <source>
        <strain evidence="2 3">DOKDO 023</strain>
    </source>
</reference>
<feature type="transmembrane region" description="Helical" evidence="1">
    <location>
        <begin position="6"/>
        <end position="32"/>
    </location>
</feature>
<dbReference type="Gene3D" id="1.20.120.1630">
    <property type="match status" value="1"/>
</dbReference>
<dbReference type="Proteomes" id="UP000050280">
    <property type="component" value="Unassembled WGS sequence"/>
</dbReference>
<name>A0A0P7B2M5_9FLAO</name>
<sequence>MYLAMLFILIGFGLYLGNAFNTIIAALFVYYMNEYQIKPEEKVLTALFGKDYTLYCKAVRRWF</sequence>
<proteinExistence type="predicted"/>
<evidence type="ECO:0000313" key="2">
    <source>
        <dbReference type="EMBL" id="KPM33730.1"/>
    </source>
</evidence>
<keyword evidence="1" id="KW-1133">Transmembrane helix</keyword>
<dbReference type="AlphaFoldDB" id="A0A0P7B2M5"/>
<evidence type="ECO:0000313" key="3">
    <source>
        <dbReference type="Proteomes" id="UP000050280"/>
    </source>
</evidence>
<keyword evidence="3" id="KW-1185">Reference proteome</keyword>
<keyword evidence="1" id="KW-0812">Transmembrane</keyword>
<accession>A0A0P7B2M5</accession>
<organism evidence="2 3">
    <name type="scientific">Croceitalea dokdonensis DOKDO 023</name>
    <dbReference type="NCBI Taxonomy" id="1300341"/>
    <lineage>
        <taxon>Bacteria</taxon>
        <taxon>Pseudomonadati</taxon>
        <taxon>Bacteroidota</taxon>
        <taxon>Flavobacteriia</taxon>
        <taxon>Flavobacteriales</taxon>
        <taxon>Flavobacteriaceae</taxon>
        <taxon>Croceitalea</taxon>
    </lineage>
</organism>
<gene>
    <name evidence="2" type="ORF">I595_636</name>
</gene>
<protein>
    <submittedName>
        <fullName evidence="2">Uncharacterized protein</fullName>
    </submittedName>
</protein>
<evidence type="ECO:0000256" key="1">
    <source>
        <dbReference type="SAM" id="Phobius"/>
    </source>
</evidence>
<keyword evidence="1" id="KW-0472">Membrane</keyword>